<dbReference type="PANTHER" id="PTHR43807">
    <property type="entry name" value="FI04487P"/>
    <property type="match status" value="1"/>
</dbReference>
<protein>
    <submittedName>
        <fullName evidence="6">Pyridoxal phosphate-dependent aminotransferase</fullName>
    </submittedName>
</protein>
<dbReference type="Gene3D" id="3.40.640.10">
    <property type="entry name" value="Type I PLP-dependent aspartate aminotransferase-like (Major domain)"/>
    <property type="match status" value="1"/>
</dbReference>
<dbReference type="InterPro" id="IPR004839">
    <property type="entry name" value="Aminotransferase_I/II_large"/>
</dbReference>
<dbReference type="PANTHER" id="PTHR43807:SF20">
    <property type="entry name" value="FI04487P"/>
    <property type="match status" value="1"/>
</dbReference>
<evidence type="ECO:0000256" key="2">
    <source>
        <dbReference type="ARBA" id="ARBA00022576"/>
    </source>
</evidence>
<dbReference type="Pfam" id="PF00155">
    <property type="entry name" value="Aminotran_1_2"/>
    <property type="match status" value="1"/>
</dbReference>
<sequence length="384" mass="43461">MTSIISKLPQVGTTIFTTMSALSAQVGAINLSQGFPDYECSPQLVELVNQAMKDGYNQYAPMAGNKALRDEISLKVQKLHKATYNPDTEITITAGGTQGIFTTISAVIQPSDEVIVFEPAYDSYAPTIKIMGGVVKSLELEPANNYRIDWNMVKKLVTNRTRLIILNSPHNPTATILHQEDIEQLSAIVRSQDILILSDEVYEHLIYDGEVHHSMARYPELKERSFIVASFGKLFHATGWKVGYCLAPAHLMTEFRKVHQYLVFSVNSPVQQAIAQYLKDEDTYLSLPAFFQQKRDYFRKGLAETKFELLPSYGSYFQSVKYGHLNQEFDTEFAMRLTREAGVACIPTSAFYTRGTDHKVLRFCFAKKQETLDDAVNRLLDFKF</sequence>
<dbReference type="SUPFAM" id="SSF53383">
    <property type="entry name" value="PLP-dependent transferases"/>
    <property type="match status" value="1"/>
</dbReference>
<evidence type="ECO:0000256" key="1">
    <source>
        <dbReference type="ARBA" id="ARBA00001933"/>
    </source>
</evidence>
<evidence type="ECO:0000313" key="6">
    <source>
        <dbReference type="EMBL" id="GAA4089680.1"/>
    </source>
</evidence>
<evidence type="ECO:0000313" key="7">
    <source>
        <dbReference type="Proteomes" id="UP001500841"/>
    </source>
</evidence>
<dbReference type="NCBIfam" id="NF009079">
    <property type="entry name" value="PRK12414.1"/>
    <property type="match status" value="1"/>
</dbReference>
<name>A0ABP7WJ14_9SPHI</name>
<accession>A0ABP7WJ14</accession>
<evidence type="ECO:0000256" key="4">
    <source>
        <dbReference type="ARBA" id="ARBA00022898"/>
    </source>
</evidence>
<keyword evidence="4" id="KW-0663">Pyridoxal phosphate</keyword>
<comment type="cofactor">
    <cofactor evidence="1">
        <name>pyridoxal 5'-phosphate</name>
        <dbReference type="ChEBI" id="CHEBI:597326"/>
    </cofactor>
</comment>
<organism evidence="6 7">
    <name type="scientific">Mucilaginibacter panaciglaebae</name>
    <dbReference type="NCBI Taxonomy" id="502331"/>
    <lineage>
        <taxon>Bacteria</taxon>
        <taxon>Pseudomonadati</taxon>
        <taxon>Bacteroidota</taxon>
        <taxon>Sphingobacteriia</taxon>
        <taxon>Sphingobacteriales</taxon>
        <taxon>Sphingobacteriaceae</taxon>
        <taxon>Mucilaginibacter</taxon>
    </lineage>
</organism>
<dbReference type="CDD" id="cd00609">
    <property type="entry name" value="AAT_like"/>
    <property type="match status" value="1"/>
</dbReference>
<dbReference type="Gene3D" id="3.90.1150.10">
    <property type="entry name" value="Aspartate Aminotransferase, domain 1"/>
    <property type="match status" value="1"/>
</dbReference>
<proteinExistence type="predicted"/>
<dbReference type="InterPro" id="IPR015424">
    <property type="entry name" value="PyrdxlP-dep_Trfase"/>
</dbReference>
<dbReference type="Proteomes" id="UP001500841">
    <property type="component" value="Unassembled WGS sequence"/>
</dbReference>
<reference evidence="7" key="1">
    <citation type="journal article" date="2019" name="Int. J. Syst. Evol. Microbiol.">
        <title>The Global Catalogue of Microorganisms (GCM) 10K type strain sequencing project: providing services to taxonomists for standard genome sequencing and annotation.</title>
        <authorList>
            <consortium name="The Broad Institute Genomics Platform"/>
            <consortium name="The Broad Institute Genome Sequencing Center for Infectious Disease"/>
            <person name="Wu L."/>
            <person name="Ma J."/>
        </authorList>
    </citation>
    <scope>NUCLEOTIDE SEQUENCE [LARGE SCALE GENOMIC DNA]</scope>
    <source>
        <strain evidence="7">JCM 17085</strain>
    </source>
</reference>
<dbReference type="EMBL" id="BAABCV010000003">
    <property type="protein sequence ID" value="GAA4089680.1"/>
    <property type="molecule type" value="Genomic_DNA"/>
</dbReference>
<dbReference type="GO" id="GO:0008483">
    <property type="term" value="F:transaminase activity"/>
    <property type="evidence" value="ECO:0007669"/>
    <property type="project" value="UniProtKB-KW"/>
</dbReference>
<comment type="caution">
    <text evidence="6">The sequence shown here is derived from an EMBL/GenBank/DDBJ whole genome shotgun (WGS) entry which is preliminary data.</text>
</comment>
<dbReference type="InterPro" id="IPR015421">
    <property type="entry name" value="PyrdxlP-dep_Trfase_major"/>
</dbReference>
<gene>
    <name evidence="6" type="ORF">GCM10022392_08810</name>
</gene>
<dbReference type="InterPro" id="IPR015422">
    <property type="entry name" value="PyrdxlP-dep_Trfase_small"/>
</dbReference>
<evidence type="ECO:0000259" key="5">
    <source>
        <dbReference type="Pfam" id="PF00155"/>
    </source>
</evidence>
<keyword evidence="2 6" id="KW-0032">Aminotransferase</keyword>
<evidence type="ECO:0000256" key="3">
    <source>
        <dbReference type="ARBA" id="ARBA00022679"/>
    </source>
</evidence>
<dbReference type="NCBIfam" id="NF006569">
    <property type="entry name" value="PRK09082.1"/>
    <property type="match status" value="1"/>
</dbReference>
<dbReference type="RefSeq" id="WP_345101245.1">
    <property type="nucleotide sequence ID" value="NZ_BAABCV010000003.1"/>
</dbReference>
<keyword evidence="7" id="KW-1185">Reference proteome</keyword>
<keyword evidence="3" id="KW-0808">Transferase</keyword>
<dbReference type="InterPro" id="IPR051326">
    <property type="entry name" value="Kynurenine-oxoglutarate_AT"/>
</dbReference>
<feature type="domain" description="Aminotransferase class I/classII large" evidence="5">
    <location>
        <begin position="29"/>
        <end position="379"/>
    </location>
</feature>